<protein>
    <recommendedName>
        <fullName evidence="4">Double zinc ribbon domain-containing protein</fullName>
    </recommendedName>
</protein>
<keyword evidence="1" id="KW-0472">Membrane</keyword>
<dbReference type="SUPFAM" id="SSF53271">
    <property type="entry name" value="PRTase-like"/>
    <property type="match status" value="1"/>
</dbReference>
<reference evidence="3" key="1">
    <citation type="journal article" date="2019" name="Int. J. Syst. Evol. Microbiol.">
        <title>The Global Catalogue of Microorganisms (GCM) 10K type strain sequencing project: providing services to taxonomists for standard genome sequencing and annotation.</title>
        <authorList>
            <consortium name="The Broad Institute Genomics Platform"/>
            <consortium name="The Broad Institute Genome Sequencing Center for Infectious Disease"/>
            <person name="Wu L."/>
            <person name="Ma J."/>
        </authorList>
    </citation>
    <scope>NUCLEOTIDE SEQUENCE [LARGE SCALE GENOMIC DNA]</scope>
    <source>
        <strain evidence="3">CECT 7398</strain>
    </source>
</reference>
<name>A0ABT8BY70_9VIBR</name>
<dbReference type="PANTHER" id="PTHR47505">
    <property type="entry name" value="DNA UTILIZATION PROTEIN YHGH"/>
    <property type="match status" value="1"/>
</dbReference>
<keyword evidence="3" id="KW-1185">Reference proteome</keyword>
<gene>
    <name evidence="2" type="ORF">QWZ16_15245</name>
</gene>
<evidence type="ECO:0000256" key="1">
    <source>
        <dbReference type="SAM" id="Phobius"/>
    </source>
</evidence>
<dbReference type="InterPro" id="IPR051910">
    <property type="entry name" value="ComF/GntX_DNA_util-trans"/>
</dbReference>
<feature type="transmembrane region" description="Helical" evidence="1">
    <location>
        <begin position="121"/>
        <end position="143"/>
    </location>
</feature>
<evidence type="ECO:0000313" key="3">
    <source>
        <dbReference type="Proteomes" id="UP001238540"/>
    </source>
</evidence>
<proteinExistence type="predicted"/>
<keyword evidence="1" id="KW-0812">Transmembrane</keyword>
<evidence type="ECO:0008006" key="4">
    <source>
        <dbReference type="Google" id="ProtNLM"/>
    </source>
</evidence>
<dbReference type="PANTHER" id="PTHR47505:SF1">
    <property type="entry name" value="DNA UTILIZATION PROTEIN YHGH"/>
    <property type="match status" value="1"/>
</dbReference>
<keyword evidence="1" id="KW-1133">Transmembrane helix</keyword>
<organism evidence="2 3">
    <name type="scientific">Vibrio ostreicida</name>
    <dbReference type="NCBI Taxonomy" id="526588"/>
    <lineage>
        <taxon>Bacteria</taxon>
        <taxon>Pseudomonadati</taxon>
        <taxon>Pseudomonadota</taxon>
        <taxon>Gammaproteobacteria</taxon>
        <taxon>Vibrionales</taxon>
        <taxon>Vibrionaceae</taxon>
        <taxon>Vibrio</taxon>
    </lineage>
</organism>
<evidence type="ECO:0000313" key="2">
    <source>
        <dbReference type="EMBL" id="MDN3611030.1"/>
    </source>
</evidence>
<accession>A0ABT8BY70</accession>
<dbReference type="EMBL" id="JAUFQC010000006">
    <property type="protein sequence ID" value="MDN3611030.1"/>
    <property type="molecule type" value="Genomic_DNA"/>
</dbReference>
<dbReference type="Proteomes" id="UP001238540">
    <property type="component" value="Unassembled WGS sequence"/>
</dbReference>
<sequence>MLTEWVNKLTAKVLPNHCGLCRLPVEPDLAGSVFCAACLAYFSSQPRCQCCGLATHAVVRHCGQCLLNKPLWSRLYCVGEYQAPLSRYVHRLKDGGQYWHAKTLSSLLLPSLIGNPTWSLLFRYTGGVIVGVVTIKVSIWLGIFPRGWA</sequence>
<dbReference type="RefSeq" id="WP_290312565.1">
    <property type="nucleotide sequence ID" value="NZ_JAUFQC010000006.1"/>
</dbReference>
<dbReference type="InterPro" id="IPR029057">
    <property type="entry name" value="PRTase-like"/>
</dbReference>
<comment type="caution">
    <text evidence="2">The sequence shown here is derived from an EMBL/GenBank/DDBJ whole genome shotgun (WGS) entry which is preliminary data.</text>
</comment>